<dbReference type="InterPro" id="IPR029058">
    <property type="entry name" value="AB_hydrolase_fold"/>
</dbReference>
<dbReference type="InterPro" id="IPR000073">
    <property type="entry name" value="AB_hydrolase_1"/>
</dbReference>
<organism evidence="2 3">
    <name type="scientific">Popillia japonica</name>
    <name type="common">Japanese beetle</name>
    <dbReference type="NCBI Taxonomy" id="7064"/>
    <lineage>
        <taxon>Eukaryota</taxon>
        <taxon>Metazoa</taxon>
        <taxon>Ecdysozoa</taxon>
        <taxon>Arthropoda</taxon>
        <taxon>Hexapoda</taxon>
        <taxon>Insecta</taxon>
        <taxon>Pterygota</taxon>
        <taxon>Neoptera</taxon>
        <taxon>Endopterygota</taxon>
        <taxon>Coleoptera</taxon>
        <taxon>Polyphaga</taxon>
        <taxon>Scarabaeiformia</taxon>
        <taxon>Scarabaeidae</taxon>
        <taxon>Rutelinae</taxon>
        <taxon>Popillia</taxon>
    </lineage>
</organism>
<name>A0AAW1K126_POPJA</name>
<keyword evidence="2" id="KW-0378">Hydrolase</keyword>
<protein>
    <submittedName>
        <fullName evidence="2">Alpha/beta hydrolase fold</fullName>
    </submittedName>
</protein>
<dbReference type="PANTHER" id="PTHR43329">
    <property type="entry name" value="EPOXIDE HYDROLASE"/>
    <property type="match status" value="1"/>
</dbReference>
<accession>A0AAW1K126</accession>
<dbReference type="Pfam" id="PF00561">
    <property type="entry name" value="Abhydrolase_1"/>
    <property type="match status" value="2"/>
</dbReference>
<feature type="domain" description="AB hydrolase-1" evidence="1">
    <location>
        <begin position="168"/>
        <end position="229"/>
    </location>
</feature>
<sequence>MGKYDRNITTISIWDSLENRDNPPGCLVDTSIGQHKYVKLKVFNNYFRIENRDNPPGCLVDTSIGQHKYVKLKKVKLHYVEAGNKDQPLMLFLHGFPDCWISWRYQVPFFAEYFRVVSLDLKGFGDSDKPVSRGQYNLETILEELEQFIVALGVSSCILVGHDIGNLETILEELEQFIVALGVSSCILVGHDIGALLGWFLTKQNPHLVEKFVSISCSHPNVSWNYLPSNGIHSSNWIKFVQCPGLPELDVMKNDLKIIKDYHQYLQEKYTQDKEILEAYKYTLSRKEDWSGPLNYFRTLPFHRIRGNDQIEVPTLLVTDYREHRSLPSPRGS</sequence>
<proteinExistence type="predicted"/>
<feature type="domain" description="AB hydrolase-1" evidence="1">
    <location>
        <begin position="88"/>
        <end position="165"/>
    </location>
</feature>
<reference evidence="2 3" key="1">
    <citation type="journal article" date="2024" name="BMC Genomics">
        <title>De novo assembly and annotation of Popillia japonica's genome with initial clues to its potential as an invasive pest.</title>
        <authorList>
            <person name="Cucini C."/>
            <person name="Boschi S."/>
            <person name="Funari R."/>
            <person name="Cardaioli E."/>
            <person name="Iannotti N."/>
            <person name="Marturano G."/>
            <person name="Paoli F."/>
            <person name="Bruttini M."/>
            <person name="Carapelli A."/>
            <person name="Frati F."/>
            <person name="Nardi F."/>
        </authorList>
    </citation>
    <scope>NUCLEOTIDE SEQUENCE [LARGE SCALE GENOMIC DNA]</scope>
    <source>
        <strain evidence="2">DMR45628</strain>
    </source>
</reference>
<dbReference type="SUPFAM" id="SSF53474">
    <property type="entry name" value="alpha/beta-Hydrolases"/>
    <property type="match status" value="2"/>
</dbReference>
<dbReference type="EMBL" id="JASPKY010000286">
    <property type="protein sequence ID" value="KAK9710962.1"/>
    <property type="molecule type" value="Genomic_DNA"/>
</dbReference>
<evidence type="ECO:0000313" key="2">
    <source>
        <dbReference type="EMBL" id="KAK9710962.1"/>
    </source>
</evidence>
<evidence type="ECO:0000313" key="3">
    <source>
        <dbReference type="Proteomes" id="UP001458880"/>
    </source>
</evidence>
<dbReference type="Gene3D" id="3.40.50.1820">
    <property type="entry name" value="alpha/beta hydrolase"/>
    <property type="match status" value="2"/>
</dbReference>
<keyword evidence="3" id="KW-1185">Reference proteome</keyword>
<evidence type="ECO:0000259" key="1">
    <source>
        <dbReference type="Pfam" id="PF00561"/>
    </source>
</evidence>
<comment type="caution">
    <text evidence="2">The sequence shown here is derived from an EMBL/GenBank/DDBJ whole genome shotgun (WGS) entry which is preliminary data.</text>
</comment>
<dbReference type="GO" id="GO:0004301">
    <property type="term" value="F:epoxide hydrolase activity"/>
    <property type="evidence" value="ECO:0007669"/>
    <property type="project" value="UniProtKB-ARBA"/>
</dbReference>
<dbReference type="AlphaFoldDB" id="A0AAW1K126"/>
<dbReference type="Proteomes" id="UP001458880">
    <property type="component" value="Unassembled WGS sequence"/>
</dbReference>
<gene>
    <name evidence="2" type="ORF">QE152_g25728</name>
</gene>